<dbReference type="InterPro" id="IPR009050">
    <property type="entry name" value="Globin-like_sf"/>
</dbReference>
<dbReference type="InterPro" id="IPR001486">
    <property type="entry name" value="Hemoglobin_trunc"/>
</dbReference>
<dbReference type="RefSeq" id="WP_266149341.1">
    <property type="nucleotide sequence ID" value="NZ_CP064028.1"/>
</dbReference>
<dbReference type="Pfam" id="PF01152">
    <property type="entry name" value="Bac_globin"/>
    <property type="match status" value="1"/>
</dbReference>
<keyword evidence="6" id="KW-1185">Reference proteome</keyword>
<keyword evidence="2" id="KW-0349">Heme</keyword>
<name>A0ABV9C3S5_9GAMM</name>
<organism evidence="5 6">
    <name type="scientific">Dyella halodurans</name>
    <dbReference type="NCBI Taxonomy" id="1920171"/>
    <lineage>
        <taxon>Bacteria</taxon>
        <taxon>Pseudomonadati</taxon>
        <taxon>Pseudomonadota</taxon>
        <taxon>Gammaproteobacteria</taxon>
        <taxon>Lysobacterales</taxon>
        <taxon>Rhodanobacteraceae</taxon>
        <taxon>Dyella</taxon>
    </lineage>
</organism>
<keyword evidence="3" id="KW-0479">Metal-binding</keyword>
<evidence type="ECO:0000313" key="5">
    <source>
        <dbReference type="EMBL" id="MFC4527333.1"/>
    </source>
</evidence>
<dbReference type="Gene3D" id="1.10.490.10">
    <property type="entry name" value="Globins"/>
    <property type="match status" value="1"/>
</dbReference>
<keyword evidence="4" id="KW-0408">Iron</keyword>
<evidence type="ECO:0000256" key="3">
    <source>
        <dbReference type="ARBA" id="ARBA00022723"/>
    </source>
</evidence>
<accession>A0ABV9C3S5</accession>
<gene>
    <name evidence="5" type="ORF">ACFO5W_11880</name>
</gene>
<dbReference type="EMBL" id="JBHSGA010000017">
    <property type="protein sequence ID" value="MFC4527333.1"/>
    <property type="molecule type" value="Genomic_DNA"/>
</dbReference>
<reference evidence="6" key="1">
    <citation type="journal article" date="2019" name="Int. J. Syst. Evol. Microbiol.">
        <title>The Global Catalogue of Microorganisms (GCM) 10K type strain sequencing project: providing services to taxonomists for standard genome sequencing and annotation.</title>
        <authorList>
            <consortium name="The Broad Institute Genomics Platform"/>
            <consortium name="The Broad Institute Genome Sequencing Center for Infectious Disease"/>
            <person name="Wu L."/>
            <person name="Ma J."/>
        </authorList>
    </citation>
    <scope>NUCLEOTIDE SEQUENCE [LARGE SCALE GENOMIC DNA]</scope>
    <source>
        <strain evidence="6">CCM 4481</strain>
    </source>
</reference>
<proteinExistence type="predicted"/>
<comment type="caution">
    <text evidence="5">The sequence shown here is derived from an EMBL/GenBank/DDBJ whole genome shotgun (WGS) entry which is preliminary data.</text>
</comment>
<evidence type="ECO:0000313" key="6">
    <source>
        <dbReference type="Proteomes" id="UP001595961"/>
    </source>
</evidence>
<dbReference type="CDD" id="cd08916">
    <property type="entry name" value="TrHb3_P"/>
    <property type="match status" value="1"/>
</dbReference>
<evidence type="ECO:0000256" key="1">
    <source>
        <dbReference type="ARBA" id="ARBA00022448"/>
    </source>
</evidence>
<sequence>MQRLPFNESTIAVLVDRFYDAVRVEPAIGPVFHAAIADWNEHKQLLTSFWCSVALGTGTYRGFPMAVHRQHPIKAMHFEQWLALWRATCAELLEDADATRMIEYAERIGRSLRYGLGLSGRQGARPFGVPIVSG</sequence>
<dbReference type="InterPro" id="IPR012292">
    <property type="entry name" value="Globin/Proto"/>
</dbReference>
<dbReference type="Proteomes" id="UP001595961">
    <property type="component" value="Unassembled WGS sequence"/>
</dbReference>
<keyword evidence="1" id="KW-0813">Transport</keyword>
<evidence type="ECO:0000256" key="4">
    <source>
        <dbReference type="ARBA" id="ARBA00023004"/>
    </source>
</evidence>
<protein>
    <submittedName>
        <fullName evidence="5">Group III truncated hemoglobin</fullName>
    </submittedName>
</protein>
<dbReference type="SUPFAM" id="SSF46458">
    <property type="entry name" value="Globin-like"/>
    <property type="match status" value="1"/>
</dbReference>
<evidence type="ECO:0000256" key="2">
    <source>
        <dbReference type="ARBA" id="ARBA00022617"/>
    </source>
</evidence>